<dbReference type="Pfam" id="PF00314">
    <property type="entry name" value="Thaumatin"/>
    <property type="match status" value="1"/>
</dbReference>
<evidence type="ECO:0000256" key="2">
    <source>
        <dbReference type="SAM" id="SignalP"/>
    </source>
</evidence>
<dbReference type="PROSITE" id="PS51367">
    <property type="entry name" value="THAUMATIN_2"/>
    <property type="match status" value="1"/>
</dbReference>
<name>A0A0A1NQC6_RHIZD</name>
<accession>A0A0A1NQC6</accession>
<dbReference type="AlphaFoldDB" id="A0A0A1NQC6"/>
<organism evidence="3 4">
    <name type="scientific">Rhizopus microsporus</name>
    <dbReference type="NCBI Taxonomy" id="58291"/>
    <lineage>
        <taxon>Eukaryota</taxon>
        <taxon>Fungi</taxon>
        <taxon>Fungi incertae sedis</taxon>
        <taxon>Mucoromycota</taxon>
        <taxon>Mucoromycotina</taxon>
        <taxon>Mucoromycetes</taxon>
        <taxon>Mucorales</taxon>
        <taxon>Mucorineae</taxon>
        <taxon>Rhizopodaceae</taxon>
        <taxon>Rhizopus</taxon>
    </lineage>
</organism>
<dbReference type="InterPro" id="IPR001938">
    <property type="entry name" value="Thaumatin"/>
</dbReference>
<dbReference type="VEuPathDB" id="FungiDB:BCV72DRAFT_233661"/>
<protein>
    <submittedName>
        <fullName evidence="3">Osmotin, thaumatin-like protein</fullName>
    </submittedName>
</protein>
<dbReference type="InterPro" id="IPR037176">
    <property type="entry name" value="Osmotin/thaumatin-like_sf"/>
</dbReference>
<evidence type="ECO:0000313" key="4">
    <source>
        <dbReference type="Proteomes" id="UP000242381"/>
    </source>
</evidence>
<dbReference type="FunFam" id="2.60.110.10:FF:000004">
    <property type="entry name" value="THAUMATIN-LIKE PROTEIN 1"/>
    <property type="match status" value="1"/>
</dbReference>
<reference evidence="3 4" key="1">
    <citation type="journal article" date="2016" name="Proc. Natl. Acad. Sci. U.S.A.">
        <title>Lipid metabolic changes in an early divergent fungus govern the establishment of a mutualistic symbiosis with endobacteria.</title>
        <authorList>
            <person name="Lastovetsky O.A."/>
            <person name="Gaspar M.L."/>
            <person name="Mondo S.J."/>
            <person name="LaButti K.M."/>
            <person name="Sandor L."/>
            <person name="Grigoriev I.V."/>
            <person name="Henry S.A."/>
            <person name="Pawlowska T.E."/>
        </authorList>
    </citation>
    <scope>NUCLEOTIDE SEQUENCE [LARGE SCALE GENOMIC DNA]</scope>
    <source>
        <strain evidence="3 4">ATCC 11559</strain>
    </source>
</reference>
<proteinExistence type="predicted"/>
<keyword evidence="2" id="KW-0732">Signal</keyword>
<feature type="disulfide bond" evidence="1">
    <location>
        <begin position="176"/>
        <end position="186"/>
    </location>
</feature>
<feature type="disulfide bond" evidence="1">
    <location>
        <begin position="146"/>
        <end position="162"/>
    </location>
</feature>
<evidence type="ECO:0000313" key="3">
    <source>
        <dbReference type="EMBL" id="ORE13000.1"/>
    </source>
</evidence>
<feature type="disulfide bond" evidence="1">
    <location>
        <begin position="135"/>
        <end position="199"/>
    </location>
</feature>
<dbReference type="PANTHER" id="PTHR31048">
    <property type="entry name" value="OS03G0233200 PROTEIN"/>
    <property type="match status" value="1"/>
</dbReference>
<feature type="signal peptide" evidence="2">
    <location>
        <begin position="1"/>
        <end position="25"/>
    </location>
</feature>
<dbReference type="SUPFAM" id="SSF49870">
    <property type="entry name" value="Osmotin, thaumatin-like protein"/>
    <property type="match status" value="1"/>
</dbReference>
<keyword evidence="1" id="KW-1015">Disulfide bond</keyword>
<feature type="chain" id="PRO_5030003928" evidence="2">
    <location>
        <begin position="26"/>
        <end position="228"/>
    </location>
</feature>
<dbReference type="OMA" id="KDACPAY"/>
<sequence>MVAFNTLTSSIVLVVLGAMAAPSSAVPMIVQNKCSYSVQANQLTNVVGNPQAVVLSPGQSTTFNVASNWGGRIWGRKGCTGSTDCQPSAPASLAEFTLNGSGGKDFYDVSFVDGFNLPISVAPNGGTTDSNKYDCGTPTCATLPSCPDQFQVKDSSGNVIACNSACREYGTPEYCCTGAYNSPQTCKASQYANSVKQACPDVYSYAYDDTSSTYTCASSSGYTITFCP</sequence>
<dbReference type="PIRSF" id="PIRSF002703">
    <property type="entry name" value="Thaumatin"/>
    <property type="match status" value="1"/>
</dbReference>
<dbReference type="Gene3D" id="2.60.110.10">
    <property type="entry name" value="Thaumatin"/>
    <property type="match status" value="1"/>
</dbReference>
<feature type="disulfide bond" evidence="1">
    <location>
        <begin position="34"/>
        <end position="227"/>
    </location>
</feature>
<feature type="disulfide bond" evidence="1">
    <location>
        <begin position="166"/>
        <end position="175"/>
    </location>
</feature>
<evidence type="ECO:0000256" key="1">
    <source>
        <dbReference type="PIRSR" id="PIRSR002703-1"/>
    </source>
</evidence>
<dbReference type="EMBL" id="KV921578">
    <property type="protein sequence ID" value="ORE13000.1"/>
    <property type="molecule type" value="Genomic_DNA"/>
</dbReference>
<dbReference type="Proteomes" id="UP000242381">
    <property type="component" value="Unassembled WGS sequence"/>
</dbReference>
<gene>
    <name evidence="3" type="ORF">BCV71DRAFT_230073</name>
</gene>
<dbReference type="SMART" id="SM00205">
    <property type="entry name" value="THN"/>
    <property type="match status" value="1"/>
</dbReference>